<sequence length="155" mass="16357">MSESGHTLPKASASAAIHRAAILDAVHDKGFATFCSLWLSSCLPFSLLQDHVGFKGQGPSIIGFQQASLPEACSPNSACCGRGDRSQQADEQAGRAPATGKNLRPAAKFQPGGNIAGVYNPAQEAAGLLQRVSSCPSSWLSRLVGDIEERRRNEH</sequence>
<accession>A0A4X1SMP2</accession>
<name>A0A4X1SMP2_PIG</name>
<reference evidence="2 3" key="1">
    <citation type="submission" date="2017-08" db="EMBL/GenBank/DDBJ databases">
        <title>USMARCv1.0.</title>
        <authorList>
            <person name="Hannum G.I."/>
            <person name="Koren S."/>
            <person name="Schroeder S.G."/>
            <person name="Chin S.C."/>
            <person name="Nonneman D.J."/>
            <person name="Becker S.A."/>
            <person name="Rosen B.D."/>
            <person name="Bickhart D.M."/>
            <person name="Putnam N.H."/>
            <person name="Green R.E."/>
            <person name="Tuggle C.K."/>
            <person name="Liu H."/>
            <person name="Rohrer G.A."/>
            <person name="Warr A."/>
            <person name="Hall R."/>
            <person name="Kim K."/>
            <person name="Hume D.A."/>
            <person name="Talbot R."/>
            <person name="Chow W."/>
            <person name="Howe K."/>
            <person name="Schwartz A.S."/>
            <person name="Watson M."/>
            <person name="Archibald A.L."/>
            <person name="Phillippy A.M."/>
            <person name="Smith T.P.L."/>
        </authorList>
    </citation>
    <scope>NUCLEOTIDE SEQUENCE [LARGE SCALE GENOMIC DNA]</scope>
</reference>
<protein>
    <submittedName>
        <fullName evidence="2">Uncharacterized protein</fullName>
    </submittedName>
</protein>
<evidence type="ECO:0000313" key="3">
    <source>
        <dbReference type="Proteomes" id="UP000314985"/>
    </source>
</evidence>
<feature type="region of interest" description="Disordered" evidence="1">
    <location>
        <begin position="73"/>
        <end position="108"/>
    </location>
</feature>
<evidence type="ECO:0000256" key="1">
    <source>
        <dbReference type="SAM" id="MobiDB-lite"/>
    </source>
</evidence>
<dbReference type="AlphaFoldDB" id="A0A4X1SMP2"/>
<dbReference type="Proteomes" id="UP000314985">
    <property type="component" value="Chromosome 12"/>
</dbReference>
<organism evidence="2 3">
    <name type="scientific">Sus scrofa</name>
    <name type="common">Pig</name>
    <dbReference type="NCBI Taxonomy" id="9823"/>
    <lineage>
        <taxon>Eukaryota</taxon>
        <taxon>Metazoa</taxon>
        <taxon>Chordata</taxon>
        <taxon>Craniata</taxon>
        <taxon>Vertebrata</taxon>
        <taxon>Euteleostomi</taxon>
        <taxon>Mammalia</taxon>
        <taxon>Eutheria</taxon>
        <taxon>Laurasiatheria</taxon>
        <taxon>Artiodactyla</taxon>
        <taxon>Suina</taxon>
        <taxon>Suidae</taxon>
        <taxon>Sus</taxon>
    </lineage>
</organism>
<evidence type="ECO:0000313" key="2">
    <source>
        <dbReference type="Ensembl" id="ENSSSCP00070003317.1"/>
    </source>
</evidence>
<proteinExistence type="predicted"/>
<dbReference type="Ensembl" id="ENSSSCT00070004010.1">
    <property type="protein sequence ID" value="ENSSSCP00070003317.1"/>
    <property type="gene ID" value="ENSSSCG00070002155.1"/>
</dbReference>
<reference evidence="2" key="2">
    <citation type="submission" date="2025-08" db="UniProtKB">
        <authorList>
            <consortium name="Ensembl"/>
        </authorList>
    </citation>
    <scope>IDENTIFICATION</scope>
</reference>